<keyword evidence="4" id="KW-0809">Transit peptide</keyword>
<feature type="domain" description="Alcohol dehydrogenase iron-type/glycerol dehydrogenase GldA" evidence="7">
    <location>
        <begin position="23"/>
        <end position="193"/>
    </location>
</feature>
<dbReference type="GO" id="GO:0004022">
    <property type="term" value="F:alcohol dehydrogenase (NAD+) activity"/>
    <property type="evidence" value="ECO:0007669"/>
    <property type="project" value="InterPro"/>
</dbReference>
<dbReference type="GO" id="GO:0047988">
    <property type="term" value="F:hydroxyacid-oxoacid transhydrogenase activity"/>
    <property type="evidence" value="ECO:0007669"/>
    <property type="project" value="UniProtKB-EC"/>
</dbReference>
<dbReference type="EC" id="1.1.99.24" evidence="3"/>
<proteinExistence type="inferred from homology"/>
<dbReference type="AlphaFoldDB" id="A0A1I4RYG6"/>
<keyword evidence="5" id="KW-0560">Oxidoreductase</keyword>
<evidence type="ECO:0000313" key="9">
    <source>
        <dbReference type="EMBL" id="SFM57342.1"/>
    </source>
</evidence>
<evidence type="ECO:0000256" key="5">
    <source>
        <dbReference type="ARBA" id="ARBA00023002"/>
    </source>
</evidence>
<evidence type="ECO:0000256" key="6">
    <source>
        <dbReference type="ARBA" id="ARBA00049496"/>
    </source>
</evidence>
<protein>
    <recommendedName>
        <fullName evidence="3">hydroxyacid-oxoacid transhydrogenase</fullName>
        <ecNumber evidence="3">1.1.99.24</ecNumber>
    </recommendedName>
</protein>
<dbReference type="PANTHER" id="PTHR11496:SF83">
    <property type="entry name" value="HYDROXYACID-OXOACID TRANSHYDROGENASE, MITOCHONDRIAL"/>
    <property type="match status" value="1"/>
</dbReference>
<dbReference type="STRING" id="260086.SAMN05216207_1001138"/>
<organism evidence="9 10">
    <name type="scientific">Pseudonocardia ammonioxydans</name>
    <dbReference type="NCBI Taxonomy" id="260086"/>
    <lineage>
        <taxon>Bacteria</taxon>
        <taxon>Bacillati</taxon>
        <taxon>Actinomycetota</taxon>
        <taxon>Actinomycetes</taxon>
        <taxon>Pseudonocardiales</taxon>
        <taxon>Pseudonocardiaceae</taxon>
        <taxon>Pseudonocardia</taxon>
    </lineage>
</organism>
<dbReference type="EMBL" id="FOUY01000001">
    <property type="protein sequence ID" value="SFM57342.1"/>
    <property type="molecule type" value="Genomic_DNA"/>
</dbReference>
<sequence length="432" mass="46437">MTTADPTATSEETIFTWGAPPLKFGAGAIDEIGFEMTGYDVTRVLIITDPGVRALGVPERIAESLQRYGIGSEIFDGVHVEPTDDSMIKATEYARAQGPWDGFVAVGGGSAIDTAKAINLLTSGPGELMDFINKPIGNAKVPEGPLKPLIAVPTTAGTGSESTAMCVLDILSMKVKTGISHWRLRPTLAVIDPLVTMSLPPEVTAAAGMDIVCHALESYTARWYTTFDRKKPEERVTYCGSNPVSDLWCEKSMALLAQSFRNAVHRGSDDLEARSNMMMAATFAGMGFGNSGVHIPHANAYPIAGMVKDFRPAGYPQDEPMVPHGMSVSLTAPEAFRFSFESAPDRHLKAAELMAPRAEKLNDQREQLPSVLVDLMRDIGIPNGIGGVGFTEADVPDLVPGTMKQQRLLATCPRTPTEDDIAGILTRSVENW</sequence>
<name>A0A1I4RYG6_PSUAM</name>
<evidence type="ECO:0000256" key="3">
    <source>
        <dbReference type="ARBA" id="ARBA00013182"/>
    </source>
</evidence>
<evidence type="ECO:0000259" key="7">
    <source>
        <dbReference type="Pfam" id="PF00465"/>
    </source>
</evidence>
<dbReference type="Gene3D" id="3.40.50.1970">
    <property type="match status" value="1"/>
</dbReference>
<gene>
    <name evidence="9" type="ORF">SAMN05216207_1001138</name>
</gene>
<dbReference type="FunFam" id="3.40.50.1970:FF:000003">
    <property type="entry name" value="Alcohol dehydrogenase, iron-containing"/>
    <property type="match status" value="1"/>
</dbReference>
<dbReference type="InterPro" id="IPR042157">
    <property type="entry name" value="HOT"/>
</dbReference>
<evidence type="ECO:0000256" key="2">
    <source>
        <dbReference type="ARBA" id="ARBA00010005"/>
    </source>
</evidence>
<dbReference type="InterPro" id="IPR056798">
    <property type="entry name" value="ADH_Fe_C"/>
</dbReference>
<dbReference type="CDD" id="cd08190">
    <property type="entry name" value="HOT"/>
    <property type="match status" value="1"/>
</dbReference>
<comment type="catalytic activity">
    <reaction evidence="6">
        <text>4-hydroxybutanoate + 2-oxoglutarate = (R)-2-hydroxyglutarate + succinate semialdehyde</text>
        <dbReference type="Rhea" id="RHEA:24734"/>
        <dbReference type="ChEBI" id="CHEBI:15801"/>
        <dbReference type="ChEBI" id="CHEBI:16724"/>
        <dbReference type="ChEBI" id="CHEBI:16810"/>
        <dbReference type="ChEBI" id="CHEBI:57706"/>
        <dbReference type="EC" id="1.1.99.24"/>
    </reaction>
</comment>
<evidence type="ECO:0000259" key="8">
    <source>
        <dbReference type="Pfam" id="PF25137"/>
    </source>
</evidence>
<keyword evidence="10" id="KW-1185">Reference proteome</keyword>
<dbReference type="InterPro" id="IPR039697">
    <property type="entry name" value="Alcohol_dehydrogenase_Fe"/>
</dbReference>
<dbReference type="SUPFAM" id="SSF56796">
    <property type="entry name" value="Dehydroquinate synthase-like"/>
    <property type="match status" value="1"/>
</dbReference>
<dbReference type="Pfam" id="PF00465">
    <property type="entry name" value="Fe-ADH"/>
    <property type="match status" value="1"/>
</dbReference>
<dbReference type="RefSeq" id="WP_093335599.1">
    <property type="nucleotide sequence ID" value="NZ_FOUY01000001.1"/>
</dbReference>
<dbReference type="Gene3D" id="1.20.1090.10">
    <property type="entry name" value="Dehydroquinate synthase-like - alpha domain"/>
    <property type="match status" value="1"/>
</dbReference>
<dbReference type="Pfam" id="PF25137">
    <property type="entry name" value="ADH_Fe_C"/>
    <property type="match status" value="1"/>
</dbReference>
<dbReference type="OrthoDB" id="323926at2"/>
<dbReference type="GO" id="GO:0046872">
    <property type="term" value="F:metal ion binding"/>
    <property type="evidence" value="ECO:0007669"/>
    <property type="project" value="InterPro"/>
</dbReference>
<dbReference type="InterPro" id="IPR001670">
    <property type="entry name" value="ADH_Fe/GldA"/>
</dbReference>
<reference evidence="9 10" key="1">
    <citation type="submission" date="2016-10" db="EMBL/GenBank/DDBJ databases">
        <authorList>
            <person name="de Groot N.N."/>
        </authorList>
    </citation>
    <scope>NUCLEOTIDE SEQUENCE [LARGE SCALE GENOMIC DNA]</scope>
    <source>
        <strain evidence="9 10">CGMCC 4.1877</strain>
    </source>
</reference>
<evidence type="ECO:0000256" key="1">
    <source>
        <dbReference type="ARBA" id="ARBA00000813"/>
    </source>
</evidence>
<dbReference type="Proteomes" id="UP000199614">
    <property type="component" value="Unassembled WGS sequence"/>
</dbReference>
<evidence type="ECO:0000256" key="4">
    <source>
        <dbReference type="ARBA" id="ARBA00022946"/>
    </source>
</evidence>
<feature type="domain" description="Fe-containing alcohol dehydrogenase-like C-terminal" evidence="8">
    <location>
        <begin position="240"/>
        <end position="428"/>
    </location>
</feature>
<dbReference type="PANTHER" id="PTHR11496">
    <property type="entry name" value="ALCOHOL DEHYDROGENASE"/>
    <property type="match status" value="1"/>
</dbReference>
<comment type="similarity">
    <text evidence="2">Belongs to the iron-containing alcohol dehydrogenase family. Hydroxyacid-oxoacid transhydrogenase subfamily.</text>
</comment>
<comment type="catalytic activity">
    <reaction evidence="1">
        <text>(S)-3-hydroxybutanoate + 2-oxoglutarate = (R)-2-hydroxyglutarate + acetoacetate</text>
        <dbReference type="Rhea" id="RHEA:23048"/>
        <dbReference type="ChEBI" id="CHEBI:11047"/>
        <dbReference type="ChEBI" id="CHEBI:13705"/>
        <dbReference type="ChEBI" id="CHEBI:15801"/>
        <dbReference type="ChEBI" id="CHEBI:16810"/>
        <dbReference type="EC" id="1.1.99.24"/>
    </reaction>
</comment>
<evidence type="ECO:0000313" key="10">
    <source>
        <dbReference type="Proteomes" id="UP000199614"/>
    </source>
</evidence>
<accession>A0A1I4RYG6</accession>